<feature type="chain" id="PRO_5026806503" evidence="8">
    <location>
        <begin position="25"/>
        <end position="345"/>
    </location>
</feature>
<keyword evidence="6" id="KW-0175">Coiled coil</keyword>
<evidence type="ECO:0000256" key="6">
    <source>
        <dbReference type="SAM" id="Coils"/>
    </source>
</evidence>
<keyword evidence="3 8" id="KW-0732">Signal</keyword>
<dbReference type="AlphaFoldDB" id="A0A6N2VVZ6"/>
<evidence type="ECO:0000313" key="10">
    <source>
        <dbReference type="EMBL" id="VYT31236.1"/>
    </source>
</evidence>
<dbReference type="EMBL" id="CACRTG010000028">
    <property type="protein sequence ID" value="VYT31236.1"/>
    <property type="molecule type" value="Genomic_DNA"/>
</dbReference>
<reference evidence="10" key="1">
    <citation type="submission" date="2019-11" db="EMBL/GenBank/DDBJ databases">
        <authorList>
            <person name="Feng L."/>
        </authorList>
    </citation>
    <scope>NUCLEOTIDE SEQUENCE</scope>
    <source>
        <strain evidence="10">CnexileLFYP112</strain>
    </source>
</reference>
<dbReference type="PANTHER" id="PTHR47359:SF3">
    <property type="entry name" value="NLP_P60 DOMAIN-CONTAINING PROTEIN-RELATED"/>
    <property type="match status" value="1"/>
</dbReference>
<sequence length="345" mass="37431">MNKFGKTLLTSILVSSLAVSSVFAAPSFDDLKQNKEAAEKKVETLQDEMTSLMAEINTLEEELVQTGQEIIKATDDLQKAEEKEKTQYEEMKARIKIMYENGTGSMLTKVFESGSIAEMLKKAEYVQAVHDKDRKCLEEYVETKEKIADLKESLEEDQKEQQKKQKEFESQKETLNATIEEAKAEVDNFDAQIQEAALKAEQERQSALAASSNNGNSGTTSNGSGSDYVPPSNSGGGQAIVNAAYSFIGVPYVWGGESYSGVDCSGLVLMAHKAIGVSLPHSSGSQGSGGKAVANMVAALPGDVVCYSGHVGIYIGGGQMIHAPDFGQTVKVSNVYGSPWFRRYW</sequence>
<dbReference type="InterPro" id="IPR000064">
    <property type="entry name" value="NLP_P60_dom"/>
</dbReference>
<feature type="compositionally biased region" description="Low complexity" evidence="7">
    <location>
        <begin position="211"/>
        <end position="226"/>
    </location>
</feature>
<feature type="coiled-coil region" evidence="6">
    <location>
        <begin position="137"/>
        <end position="199"/>
    </location>
</feature>
<dbReference type="Pfam" id="PF24568">
    <property type="entry name" value="CC_PcsB"/>
    <property type="match status" value="1"/>
</dbReference>
<keyword evidence="2" id="KW-0645">Protease</keyword>
<dbReference type="Gene3D" id="6.10.250.3150">
    <property type="match status" value="1"/>
</dbReference>
<evidence type="ECO:0000256" key="8">
    <source>
        <dbReference type="SAM" id="SignalP"/>
    </source>
</evidence>
<dbReference type="EC" id="3.4.-.-" evidence="10"/>
<feature type="domain" description="NlpC/P60" evidence="9">
    <location>
        <begin position="234"/>
        <end position="345"/>
    </location>
</feature>
<comment type="similarity">
    <text evidence="1">Belongs to the peptidase C40 family.</text>
</comment>
<dbReference type="InterPro" id="IPR057309">
    <property type="entry name" value="PcsB_CC"/>
</dbReference>
<dbReference type="GO" id="GO:0008234">
    <property type="term" value="F:cysteine-type peptidase activity"/>
    <property type="evidence" value="ECO:0007669"/>
    <property type="project" value="UniProtKB-KW"/>
</dbReference>
<dbReference type="Gene3D" id="3.90.1720.10">
    <property type="entry name" value="endopeptidase domain like (from Nostoc punctiforme)"/>
    <property type="match status" value="1"/>
</dbReference>
<dbReference type="PANTHER" id="PTHR47359">
    <property type="entry name" value="PEPTIDOGLYCAN DL-ENDOPEPTIDASE CWLO"/>
    <property type="match status" value="1"/>
</dbReference>
<evidence type="ECO:0000256" key="3">
    <source>
        <dbReference type="ARBA" id="ARBA00022729"/>
    </source>
</evidence>
<keyword evidence="4 10" id="KW-0378">Hydrolase</keyword>
<feature type="region of interest" description="Disordered" evidence="7">
    <location>
        <begin position="200"/>
        <end position="231"/>
    </location>
</feature>
<evidence type="ECO:0000256" key="5">
    <source>
        <dbReference type="ARBA" id="ARBA00022807"/>
    </source>
</evidence>
<evidence type="ECO:0000256" key="4">
    <source>
        <dbReference type="ARBA" id="ARBA00022801"/>
    </source>
</evidence>
<accession>A0A6N2VVZ6</accession>
<evidence type="ECO:0000256" key="1">
    <source>
        <dbReference type="ARBA" id="ARBA00007074"/>
    </source>
</evidence>
<feature type="signal peptide" evidence="8">
    <location>
        <begin position="1"/>
        <end position="24"/>
    </location>
</feature>
<name>A0A6N2VVZ6_9FIRM</name>
<feature type="coiled-coil region" evidence="6">
    <location>
        <begin position="28"/>
        <end position="94"/>
    </location>
</feature>
<proteinExistence type="inferred from homology"/>
<evidence type="ECO:0000256" key="7">
    <source>
        <dbReference type="SAM" id="MobiDB-lite"/>
    </source>
</evidence>
<gene>
    <name evidence="10" type="primary">ykfC</name>
    <name evidence="10" type="ORF">CNLFYP112_02817</name>
</gene>
<dbReference type="GO" id="GO:0006508">
    <property type="term" value="P:proteolysis"/>
    <property type="evidence" value="ECO:0007669"/>
    <property type="project" value="UniProtKB-KW"/>
</dbReference>
<dbReference type="SUPFAM" id="SSF54001">
    <property type="entry name" value="Cysteine proteinases"/>
    <property type="match status" value="1"/>
</dbReference>
<keyword evidence="5" id="KW-0788">Thiol protease</keyword>
<protein>
    <submittedName>
        <fullName evidence="10">Gamma-D-glutamyl-L-lysine endopeptidase</fullName>
        <ecNumber evidence="10">3.4.-.-</ecNumber>
    </submittedName>
</protein>
<dbReference type="PROSITE" id="PS51935">
    <property type="entry name" value="NLPC_P60"/>
    <property type="match status" value="1"/>
</dbReference>
<dbReference type="InterPro" id="IPR038765">
    <property type="entry name" value="Papain-like_cys_pep_sf"/>
</dbReference>
<organism evidence="10">
    <name type="scientific">[Clostridium] nexile</name>
    <dbReference type="NCBI Taxonomy" id="29361"/>
    <lineage>
        <taxon>Bacteria</taxon>
        <taxon>Bacillati</taxon>
        <taxon>Bacillota</taxon>
        <taxon>Clostridia</taxon>
        <taxon>Lachnospirales</taxon>
        <taxon>Lachnospiraceae</taxon>
        <taxon>Tyzzerella</taxon>
    </lineage>
</organism>
<evidence type="ECO:0000259" key="9">
    <source>
        <dbReference type="PROSITE" id="PS51935"/>
    </source>
</evidence>
<dbReference type="Pfam" id="PF00877">
    <property type="entry name" value="NLPC_P60"/>
    <property type="match status" value="1"/>
</dbReference>
<dbReference type="InterPro" id="IPR051794">
    <property type="entry name" value="PG_Endopeptidase_C40"/>
</dbReference>
<evidence type="ECO:0000256" key="2">
    <source>
        <dbReference type="ARBA" id="ARBA00022670"/>
    </source>
</evidence>